<evidence type="ECO:0000256" key="33">
    <source>
        <dbReference type="ARBA" id="ARBA00042239"/>
    </source>
</evidence>
<dbReference type="Gene3D" id="3.90.260.10">
    <property type="entry name" value="Transglutaminase-like"/>
    <property type="match status" value="1"/>
</dbReference>
<evidence type="ECO:0000256" key="41">
    <source>
        <dbReference type="PIRSR" id="PIRSR000459-1"/>
    </source>
</evidence>
<evidence type="ECO:0000256" key="19">
    <source>
        <dbReference type="ARBA" id="ARBA00023128"/>
    </source>
</evidence>
<evidence type="ECO:0000313" key="46">
    <source>
        <dbReference type="RefSeq" id="XP_034087566.1"/>
    </source>
</evidence>
<evidence type="ECO:0000256" key="34">
    <source>
        <dbReference type="ARBA" id="ARBA00042912"/>
    </source>
</evidence>
<organism evidence="45 46">
    <name type="scientific">Gymnodraco acuticeps</name>
    <name type="common">Antarctic dragonfish</name>
    <dbReference type="NCBI Taxonomy" id="8218"/>
    <lineage>
        <taxon>Eukaryota</taxon>
        <taxon>Metazoa</taxon>
        <taxon>Chordata</taxon>
        <taxon>Craniata</taxon>
        <taxon>Vertebrata</taxon>
        <taxon>Euteleostomi</taxon>
        <taxon>Actinopterygii</taxon>
        <taxon>Neopterygii</taxon>
        <taxon>Teleostei</taxon>
        <taxon>Neoteleostei</taxon>
        <taxon>Acanthomorphata</taxon>
        <taxon>Eupercaria</taxon>
        <taxon>Perciformes</taxon>
        <taxon>Notothenioidei</taxon>
        <taxon>Bathydraconidae</taxon>
        <taxon>Gymnodraco</taxon>
    </lineage>
</organism>
<evidence type="ECO:0000256" key="7">
    <source>
        <dbReference type="ARBA" id="ARBA00005968"/>
    </source>
</evidence>
<evidence type="ECO:0000256" key="30">
    <source>
        <dbReference type="ARBA" id="ARBA00041677"/>
    </source>
</evidence>
<evidence type="ECO:0000256" key="25">
    <source>
        <dbReference type="ARBA" id="ARBA00036377"/>
    </source>
</evidence>
<feature type="active site" evidence="41">
    <location>
        <position position="339"/>
    </location>
</feature>
<dbReference type="PIRSF" id="PIRSF000459">
    <property type="entry name" value="TGM_EBP42"/>
    <property type="match status" value="1"/>
</dbReference>
<keyword evidence="17" id="KW-0378">Hydrolase</keyword>
<evidence type="ECO:0000256" key="35">
    <source>
        <dbReference type="ARBA" id="ARBA00043104"/>
    </source>
</evidence>
<evidence type="ECO:0000256" key="9">
    <source>
        <dbReference type="ARBA" id="ARBA00022475"/>
    </source>
</evidence>
<dbReference type="GO" id="GO:0003810">
    <property type="term" value="F:protein-glutamine gamma-glutamyltransferase activity"/>
    <property type="evidence" value="ECO:0007669"/>
    <property type="project" value="UniProtKB-EC"/>
</dbReference>
<evidence type="ECO:0000256" key="4">
    <source>
        <dbReference type="ARBA" id="ARBA00004286"/>
    </source>
</evidence>
<keyword evidence="45" id="KW-1185">Reference proteome</keyword>
<dbReference type="AlphaFoldDB" id="A0A6P8VBU9"/>
<dbReference type="Pfam" id="PF00927">
    <property type="entry name" value="Transglut_C"/>
    <property type="match status" value="1"/>
</dbReference>
<dbReference type="Pfam" id="PF00868">
    <property type="entry name" value="Transglut_N"/>
    <property type="match status" value="1"/>
</dbReference>
<dbReference type="SUPFAM" id="SSF49309">
    <property type="entry name" value="Transglutaminase, two C-terminal domains"/>
    <property type="match status" value="2"/>
</dbReference>
<evidence type="ECO:0000256" key="37">
    <source>
        <dbReference type="ARBA" id="ARBA00047868"/>
    </source>
</evidence>
<evidence type="ECO:0000256" key="43">
    <source>
        <dbReference type="SAM" id="MobiDB-lite"/>
    </source>
</evidence>
<evidence type="ECO:0000256" key="2">
    <source>
        <dbReference type="ARBA" id="ARBA00004173"/>
    </source>
</evidence>
<dbReference type="RefSeq" id="XP_034087566.1">
    <property type="nucleotide sequence ID" value="XM_034231675.1"/>
</dbReference>
<evidence type="ECO:0000256" key="40">
    <source>
        <dbReference type="ARBA" id="ARBA00048365"/>
    </source>
</evidence>
<dbReference type="GO" id="GO:0007399">
    <property type="term" value="P:nervous system development"/>
    <property type="evidence" value="ECO:0007669"/>
    <property type="project" value="UniProtKB-ARBA"/>
</dbReference>
<dbReference type="GO" id="GO:0005829">
    <property type="term" value="C:cytosol"/>
    <property type="evidence" value="ECO:0007669"/>
    <property type="project" value="UniProtKB-SubCell"/>
</dbReference>
<evidence type="ECO:0000256" key="14">
    <source>
        <dbReference type="ARBA" id="ARBA00022679"/>
    </source>
</evidence>
<evidence type="ECO:0000256" key="36">
    <source>
        <dbReference type="ARBA" id="ARBA00043138"/>
    </source>
</evidence>
<evidence type="ECO:0000256" key="27">
    <source>
        <dbReference type="ARBA" id="ARBA00039019"/>
    </source>
</evidence>
<keyword evidence="20" id="KW-0342">GTP-binding</keyword>
<keyword evidence="9" id="KW-1003">Cell membrane</keyword>
<evidence type="ECO:0000256" key="31">
    <source>
        <dbReference type="ARBA" id="ARBA00042099"/>
    </source>
</evidence>
<comment type="cofactor">
    <cofactor evidence="42">
        <name>Ca(2+)</name>
        <dbReference type="ChEBI" id="CHEBI:29108"/>
    </cofactor>
    <text evidence="42">Binds 1 Ca(2+) ion per subunit.</text>
</comment>
<name>A0A6P8VBU9_GYMAC</name>
<feature type="binding site" evidence="42">
    <location>
        <position position="404"/>
    </location>
    <ligand>
        <name>Ca(2+)</name>
        <dbReference type="ChEBI" id="CHEBI:29108"/>
    </ligand>
</feature>
<accession>A0A6P8VBU9</accession>
<feature type="binding site" evidence="42">
    <location>
        <position position="406"/>
    </location>
    <ligand>
        <name>Ca(2+)</name>
        <dbReference type="ChEBI" id="CHEBI:29108"/>
    </ligand>
</feature>
<feature type="binding site" evidence="42">
    <location>
        <position position="453"/>
    </location>
    <ligand>
        <name>Ca(2+)</name>
        <dbReference type="ChEBI" id="CHEBI:29108"/>
    </ligand>
</feature>
<dbReference type="InterPro" id="IPR013783">
    <property type="entry name" value="Ig-like_fold"/>
</dbReference>
<dbReference type="GO" id="GO:0050568">
    <property type="term" value="F:protein-glutamine glutaminase activity"/>
    <property type="evidence" value="ECO:0007669"/>
    <property type="project" value="UniProtKB-EC"/>
</dbReference>
<evidence type="ECO:0000256" key="29">
    <source>
        <dbReference type="ARBA" id="ARBA00041650"/>
    </source>
</evidence>
<evidence type="ECO:0000256" key="3">
    <source>
        <dbReference type="ARBA" id="ARBA00004236"/>
    </source>
</evidence>
<gene>
    <name evidence="46" type="primary">tgm8</name>
</gene>
<dbReference type="Proteomes" id="UP000515161">
    <property type="component" value="Unplaced"/>
</dbReference>
<dbReference type="SMART" id="SM00460">
    <property type="entry name" value="TGc"/>
    <property type="match status" value="1"/>
</dbReference>
<evidence type="ECO:0000256" key="15">
    <source>
        <dbReference type="ARBA" id="ARBA00022723"/>
    </source>
</evidence>
<keyword evidence="12" id="KW-0272">Extracellular matrix</keyword>
<keyword evidence="22" id="KW-0539">Nucleus</keyword>
<evidence type="ECO:0000256" key="24">
    <source>
        <dbReference type="ARBA" id="ARBA00024222"/>
    </source>
</evidence>
<evidence type="ECO:0000259" key="44">
    <source>
        <dbReference type="SMART" id="SM00460"/>
    </source>
</evidence>
<evidence type="ECO:0000256" key="23">
    <source>
        <dbReference type="ARBA" id="ARBA00023315"/>
    </source>
</evidence>
<dbReference type="InterPro" id="IPR002931">
    <property type="entry name" value="Transglutaminase-like"/>
</dbReference>
<dbReference type="Gene3D" id="2.60.40.10">
    <property type="entry name" value="Immunoglobulins"/>
    <property type="match status" value="3"/>
</dbReference>
<keyword evidence="19" id="KW-0496">Mitochondrion</keyword>
<comment type="subcellular location">
    <subcellularLocation>
        <location evidence="3">Cell membrane</location>
    </subcellularLocation>
    <subcellularLocation>
        <location evidence="4">Chromosome</location>
    </subcellularLocation>
    <subcellularLocation>
        <location evidence="6">Cytoplasm</location>
        <location evidence="6">Cytosol</location>
    </subcellularLocation>
    <subcellularLocation>
        <location evidence="2">Mitochondrion</location>
    </subcellularLocation>
    <subcellularLocation>
        <location evidence="1">Nucleus</location>
    </subcellularLocation>
    <subcellularLocation>
        <location evidence="5">Secreted</location>
        <location evidence="5">Extracellular space</location>
        <location evidence="5">Extracellular matrix</location>
    </subcellularLocation>
</comment>
<feature type="region of interest" description="Disordered" evidence="43">
    <location>
        <begin position="467"/>
        <end position="554"/>
    </location>
</feature>
<dbReference type="CTD" id="559691"/>
<evidence type="ECO:0000256" key="16">
    <source>
        <dbReference type="ARBA" id="ARBA00022741"/>
    </source>
</evidence>
<dbReference type="InterPro" id="IPR038765">
    <property type="entry name" value="Papain-like_cys_pep_sf"/>
</dbReference>
<dbReference type="EC" id="2.3.2.13" evidence="24"/>
<evidence type="ECO:0000256" key="39">
    <source>
        <dbReference type="ARBA" id="ARBA00048230"/>
    </source>
</evidence>
<evidence type="ECO:0000256" key="13">
    <source>
        <dbReference type="ARBA" id="ARBA00022670"/>
    </source>
</evidence>
<dbReference type="PANTHER" id="PTHR11590:SF6">
    <property type="entry name" value="PROTEIN-GLUTAMINE GAMMA-GLUTAMYLTRANSFERASE 2"/>
    <property type="match status" value="1"/>
</dbReference>
<evidence type="ECO:0000256" key="12">
    <source>
        <dbReference type="ARBA" id="ARBA00022530"/>
    </source>
</evidence>
<dbReference type="InterPro" id="IPR014756">
    <property type="entry name" value="Ig_E-set"/>
</dbReference>
<keyword evidence="11" id="KW-0964">Secreted</keyword>
<evidence type="ECO:0000256" key="10">
    <source>
        <dbReference type="ARBA" id="ARBA00022490"/>
    </source>
</evidence>
<dbReference type="InParanoid" id="A0A6P8VBU9"/>
<evidence type="ECO:0000256" key="38">
    <source>
        <dbReference type="ARBA" id="ARBA00047876"/>
    </source>
</evidence>
<dbReference type="GO" id="GO:0006508">
    <property type="term" value="P:proteolysis"/>
    <property type="evidence" value="ECO:0007669"/>
    <property type="project" value="UniProtKB-KW"/>
</dbReference>
<dbReference type="FunFam" id="2.60.40.10:FF:000090">
    <property type="entry name" value="Protein-glutamine gamma-glutamyltransferase 2"/>
    <property type="match status" value="1"/>
</dbReference>
<dbReference type="GeneID" id="117556374"/>
<keyword evidence="10" id="KW-0963">Cytoplasm</keyword>
<evidence type="ECO:0000256" key="28">
    <source>
        <dbReference type="ARBA" id="ARBA00040561"/>
    </source>
</evidence>
<dbReference type="GO" id="GO:0005525">
    <property type="term" value="F:GTP binding"/>
    <property type="evidence" value="ECO:0007669"/>
    <property type="project" value="UniProtKB-KW"/>
</dbReference>
<dbReference type="GO" id="GO:0005634">
    <property type="term" value="C:nucleus"/>
    <property type="evidence" value="ECO:0007669"/>
    <property type="project" value="UniProtKB-SubCell"/>
</dbReference>
<dbReference type="GO" id="GO:0005694">
    <property type="term" value="C:chromosome"/>
    <property type="evidence" value="ECO:0007669"/>
    <property type="project" value="UniProtKB-SubCell"/>
</dbReference>
<feature type="binding site" evidence="42">
    <location>
        <position position="458"/>
    </location>
    <ligand>
        <name>Ca(2+)</name>
        <dbReference type="ChEBI" id="CHEBI:29108"/>
    </ligand>
</feature>
<keyword evidence="23" id="KW-0012">Acyltransferase</keyword>
<evidence type="ECO:0000256" key="22">
    <source>
        <dbReference type="ARBA" id="ARBA00023242"/>
    </source>
</evidence>
<comment type="catalytic activity">
    <reaction evidence="40">
        <text>L-glutaminyl-[protein] + dopamine = 5-dopaminyl-L-glutamyl-[protein] + NH4(+)</text>
        <dbReference type="Rhea" id="RHEA:66556"/>
        <dbReference type="Rhea" id="RHEA-COMP:10207"/>
        <dbReference type="Rhea" id="RHEA-COMP:17053"/>
        <dbReference type="ChEBI" id="CHEBI:28938"/>
        <dbReference type="ChEBI" id="CHEBI:30011"/>
        <dbReference type="ChEBI" id="CHEBI:59905"/>
        <dbReference type="ChEBI" id="CHEBI:167175"/>
    </reaction>
    <physiologicalReaction direction="left-to-right" evidence="40">
        <dbReference type="Rhea" id="RHEA:66557"/>
    </physiologicalReaction>
</comment>
<evidence type="ECO:0000256" key="5">
    <source>
        <dbReference type="ARBA" id="ARBA00004498"/>
    </source>
</evidence>
<dbReference type="InterPro" id="IPR008958">
    <property type="entry name" value="Transglutaminase_C"/>
</dbReference>
<keyword evidence="18 42" id="KW-0106">Calcium</keyword>
<dbReference type="EC" id="3.5.1.44" evidence="27"/>
<dbReference type="Pfam" id="PF01841">
    <property type="entry name" value="Transglut_core"/>
    <property type="match status" value="1"/>
</dbReference>
<comment type="catalytic activity">
    <reaction evidence="25">
        <text>L-glutaminyl-[protein] + serotonin = 5-serotonyl-L-glutamyl-[protein] + NH4(+)</text>
        <dbReference type="Rhea" id="RHEA:66552"/>
        <dbReference type="Rhea" id="RHEA-COMP:10207"/>
        <dbReference type="Rhea" id="RHEA-COMP:17052"/>
        <dbReference type="ChEBI" id="CHEBI:28938"/>
        <dbReference type="ChEBI" id="CHEBI:30011"/>
        <dbReference type="ChEBI" id="CHEBI:167174"/>
        <dbReference type="ChEBI" id="CHEBI:350546"/>
    </reaction>
    <physiologicalReaction direction="left-to-right" evidence="25">
        <dbReference type="Rhea" id="RHEA:66553"/>
    </physiologicalReaction>
</comment>
<dbReference type="InterPro" id="IPR036238">
    <property type="entry name" value="Transglutaminase_C_sf"/>
</dbReference>
<dbReference type="InterPro" id="IPR050779">
    <property type="entry name" value="Transglutaminase"/>
</dbReference>
<dbReference type="KEGG" id="gacu:117556374"/>
<feature type="active site" evidence="41">
    <location>
        <position position="281"/>
    </location>
</feature>
<reference evidence="46" key="1">
    <citation type="submission" date="2025-08" db="UniProtKB">
        <authorList>
            <consortium name="RefSeq"/>
        </authorList>
    </citation>
    <scope>IDENTIFICATION</scope>
</reference>
<evidence type="ECO:0000313" key="45">
    <source>
        <dbReference type="Proteomes" id="UP000515161"/>
    </source>
</evidence>
<dbReference type="GO" id="GO:0005739">
    <property type="term" value="C:mitochondrion"/>
    <property type="evidence" value="ECO:0007669"/>
    <property type="project" value="UniProtKB-SubCell"/>
</dbReference>
<comment type="catalytic activity">
    <reaction evidence="39">
        <text>L-glutaminyl-[protein] + (R)-noradrenaline = 5-(R)-noradrenalinyl-L-glutamyl-[protein] + NH4(+)</text>
        <dbReference type="Rhea" id="RHEA:66560"/>
        <dbReference type="Rhea" id="RHEA-COMP:10207"/>
        <dbReference type="Rhea" id="RHEA-COMP:17054"/>
        <dbReference type="ChEBI" id="CHEBI:28938"/>
        <dbReference type="ChEBI" id="CHEBI:30011"/>
        <dbReference type="ChEBI" id="CHEBI:72587"/>
        <dbReference type="ChEBI" id="CHEBI:167178"/>
    </reaction>
    <physiologicalReaction direction="left-to-right" evidence="39">
        <dbReference type="Rhea" id="RHEA:66561"/>
    </physiologicalReaction>
</comment>
<evidence type="ECO:0000256" key="17">
    <source>
        <dbReference type="ARBA" id="ARBA00022801"/>
    </source>
</evidence>
<comment type="similarity">
    <text evidence="7">Belongs to the transglutaminase superfamily. Transglutaminase family.</text>
</comment>
<feature type="active site" evidence="41">
    <location>
        <position position="364"/>
    </location>
</feature>
<dbReference type="GO" id="GO:0008233">
    <property type="term" value="F:peptidase activity"/>
    <property type="evidence" value="ECO:0007669"/>
    <property type="project" value="UniProtKB-KW"/>
</dbReference>
<dbReference type="InterPro" id="IPR023608">
    <property type="entry name" value="Transglutaminase_animal"/>
</dbReference>
<sequence length="758" mass="84983">MTYSAPESVFKGVDLHPKNNNFLHHTSEISVDQLIVRRGQPFELTLNVAQPFGPKLQQLHITAKTGEIPTEKQGTLSLFGVPDVVTRSRSAIAVWKADLHKDSSLRTLVLNLTPPAVTPVGEWILTVKLGGEEMLLGKLVVLYNPWCPDDWVYLKDENEIKEYVMNEQGVIYKGSQRHISHGAWDFGQFEDNMVEISLLILDLNLKHEKDPADDVSARCNPIYVSRVVSAMINSQDDRGVLQGNWGTSYIGGYSPSHWSGSYPILRSWYNIDAHPVKYGQCWVFAGVMCSVMRLLGIPCRVVTNFSSAHDVNANLIIDEYHADYGVAPKASHDSIWNYHVWVEAWMRRPDLSEDGAFDGWQVVDPTPQEKSDGIFCCGPAPVKAILKGETNLKYDIPFVFAEVNADCIDWLVKADGSKLNIFSDTARVGHNISTKSVGSKKRLNITDSYKYREGTEKEREVFRYAQSNMHGDEDEDEDEIEEGEDDDETEDNVAVEETDDAIPSDEEEDDESEEEEEQEAGNETPEGTDAETPTSIPPPPPVTMQFEEVSPPRNGKDVRLKLLLRSESSSVRSLSINISVQAMTYDGFLAANIQTEVKDKILLPGKDLRVRIRVPFLAYHKPMLDCDSLKVSALVTDKERPDNMYLAVDDVVLIDPPISLKVKGSAKVNRATRGEMIFMNPMVTETLTNCTLTFSGSGLMKEEVEVKLPDIKPNNRLRVNFSFIPYKCGKRTLVADFDCSTFRDIKASCTVNVQPSRF</sequence>
<evidence type="ECO:0000256" key="11">
    <source>
        <dbReference type="ARBA" id="ARBA00022525"/>
    </source>
</evidence>
<keyword evidence="13" id="KW-0645">Protease</keyword>
<dbReference type="InterPro" id="IPR036985">
    <property type="entry name" value="Transglutaminase-like_sf"/>
</dbReference>
<comment type="catalytic activity">
    <reaction evidence="26">
        <text>L-glutaminyl-[protein] + L-lysyl-[protein] = [protein]-L-lysyl-N(6)-5-L-glutamyl-[protein] + NH4(+)</text>
        <dbReference type="Rhea" id="RHEA:54816"/>
        <dbReference type="Rhea" id="RHEA-COMP:9752"/>
        <dbReference type="Rhea" id="RHEA-COMP:10207"/>
        <dbReference type="Rhea" id="RHEA-COMP:14005"/>
        <dbReference type="ChEBI" id="CHEBI:28938"/>
        <dbReference type="ChEBI" id="CHEBI:29969"/>
        <dbReference type="ChEBI" id="CHEBI:30011"/>
        <dbReference type="ChEBI" id="CHEBI:138370"/>
        <dbReference type="EC" id="2.3.2.13"/>
    </reaction>
    <physiologicalReaction direction="left-to-right" evidence="26">
        <dbReference type="Rhea" id="RHEA:54817"/>
    </physiologicalReaction>
</comment>
<feature type="compositionally biased region" description="Acidic residues" evidence="43">
    <location>
        <begin position="472"/>
        <end position="520"/>
    </location>
</feature>
<evidence type="ECO:0000256" key="20">
    <source>
        <dbReference type="ARBA" id="ARBA00023134"/>
    </source>
</evidence>
<keyword evidence="14" id="KW-0808">Transferase</keyword>
<dbReference type="PANTHER" id="PTHR11590">
    <property type="entry name" value="PROTEIN-GLUTAMINE GAMMA-GLUTAMYLTRANSFERASE"/>
    <property type="match status" value="1"/>
</dbReference>
<evidence type="ECO:0000256" key="8">
    <source>
        <dbReference type="ARBA" id="ARBA00022454"/>
    </source>
</evidence>
<evidence type="ECO:0000256" key="21">
    <source>
        <dbReference type="ARBA" id="ARBA00023136"/>
    </source>
</evidence>
<proteinExistence type="inferred from homology"/>
<evidence type="ECO:0000256" key="6">
    <source>
        <dbReference type="ARBA" id="ARBA00004514"/>
    </source>
</evidence>
<evidence type="ECO:0000256" key="1">
    <source>
        <dbReference type="ARBA" id="ARBA00004123"/>
    </source>
</evidence>
<evidence type="ECO:0000256" key="18">
    <source>
        <dbReference type="ARBA" id="ARBA00022837"/>
    </source>
</evidence>
<dbReference type="OrthoDB" id="437511at2759"/>
<keyword evidence="16" id="KW-0547">Nucleotide-binding</keyword>
<keyword evidence="21" id="KW-0472">Membrane</keyword>
<dbReference type="FunFam" id="3.90.260.10:FF:000001">
    <property type="entry name" value="Protein-glutamine gamma-glutamyltransferase 2"/>
    <property type="match status" value="1"/>
</dbReference>
<keyword evidence="15 42" id="KW-0479">Metal-binding</keyword>
<dbReference type="GO" id="GO:0046872">
    <property type="term" value="F:metal ion binding"/>
    <property type="evidence" value="ECO:0007669"/>
    <property type="project" value="UniProtKB-KW"/>
</dbReference>
<comment type="catalytic activity">
    <reaction evidence="37">
        <text>L-glutaminyl-[protein] + H2O = L-glutamyl-[protein] + NH4(+)</text>
        <dbReference type="Rhea" id="RHEA:16441"/>
        <dbReference type="Rhea" id="RHEA-COMP:10207"/>
        <dbReference type="Rhea" id="RHEA-COMP:10208"/>
        <dbReference type="ChEBI" id="CHEBI:15377"/>
        <dbReference type="ChEBI" id="CHEBI:28938"/>
        <dbReference type="ChEBI" id="CHEBI:29973"/>
        <dbReference type="ChEBI" id="CHEBI:30011"/>
        <dbReference type="EC" id="3.5.1.44"/>
    </reaction>
    <physiologicalReaction direction="left-to-right" evidence="37">
        <dbReference type="Rhea" id="RHEA:16442"/>
    </physiologicalReaction>
</comment>
<evidence type="ECO:0000256" key="32">
    <source>
        <dbReference type="ARBA" id="ARBA00042105"/>
    </source>
</evidence>
<dbReference type="GO" id="GO:0005886">
    <property type="term" value="C:plasma membrane"/>
    <property type="evidence" value="ECO:0007669"/>
    <property type="project" value="UniProtKB-SubCell"/>
</dbReference>
<dbReference type="InterPro" id="IPR001102">
    <property type="entry name" value="Transglutaminase_N"/>
</dbReference>
<protein>
    <recommendedName>
        <fullName evidence="28">Protein-glutamine gamma-glutamyltransferase 2</fullName>
        <ecNumber evidence="24">2.3.2.13</ecNumber>
        <ecNumber evidence="27">3.5.1.44</ecNumber>
    </recommendedName>
    <alternativeName>
        <fullName evidence="31">Isopeptidase TGM2</fullName>
    </alternativeName>
    <alternativeName>
        <fullName evidence="33">Protein-glutamine deamidase TGM2</fullName>
    </alternativeName>
    <alternativeName>
        <fullName evidence="32">Protein-glutamine dopaminyltransferase TGM2</fullName>
    </alternativeName>
    <alternativeName>
        <fullName evidence="35">Protein-glutamine histaminyltransferase TGM2</fullName>
    </alternativeName>
    <alternativeName>
        <fullName evidence="36">Protein-glutamine noradrenalinyltransferase TGM2</fullName>
    </alternativeName>
    <alternativeName>
        <fullName evidence="34">Protein-glutamine serotonyltransferase TGM2</fullName>
    </alternativeName>
    <alternativeName>
        <fullName evidence="30">Tissue transglutaminase</fullName>
    </alternativeName>
    <alternativeName>
        <fullName evidence="29">Transglutaminase-2</fullName>
    </alternativeName>
</protein>
<evidence type="ECO:0000256" key="42">
    <source>
        <dbReference type="PIRSR" id="PIRSR000459-2"/>
    </source>
</evidence>
<keyword evidence="8" id="KW-0158">Chromosome</keyword>
<dbReference type="SUPFAM" id="SSF81296">
    <property type="entry name" value="E set domains"/>
    <property type="match status" value="1"/>
</dbReference>
<comment type="catalytic activity">
    <reaction evidence="38">
        <text>L-glutaminyl-[protein] + histamine = 5-histaminyl-L-glutamyl-[protein] + NH4(+)</text>
        <dbReference type="Rhea" id="RHEA:66564"/>
        <dbReference type="Rhea" id="RHEA-COMP:10207"/>
        <dbReference type="Rhea" id="RHEA-COMP:17056"/>
        <dbReference type="ChEBI" id="CHEBI:28938"/>
        <dbReference type="ChEBI" id="CHEBI:30011"/>
        <dbReference type="ChEBI" id="CHEBI:58432"/>
        <dbReference type="ChEBI" id="CHEBI:167179"/>
    </reaction>
    <physiologicalReaction direction="left-to-right" evidence="38">
        <dbReference type="Rhea" id="RHEA:66565"/>
    </physiologicalReaction>
</comment>
<dbReference type="SUPFAM" id="SSF54001">
    <property type="entry name" value="Cysteine proteinases"/>
    <property type="match status" value="1"/>
</dbReference>
<feature type="domain" description="Transglutaminase-like" evidence="44">
    <location>
        <begin position="273"/>
        <end position="367"/>
    </location>
</feature>
<evidence type="ECO:0000256" key="26">
    <source>
        <dbReference type="ARBA" id="ARBA00036876"/>
    </source>
</evidence>